<dbReference type="NCBIfam" id="TIGR00732">
    <property type="entry name" value="dprA"/>
    <property type="match status" value="1"/>
</dbReference>
<evidence type="ECO:0000256" key="1">
    <source>
        <dbReference type="ARBA" id="ARBA00006525"/>
    </source>
</evidence>
<dbReference type="Pfam" id="PF02481">
    <property type="entry name" value="DNA_processg_A"/>
    <property type="match status" value="1"/>
</dbReference>
<dbReference type="InterPro" id="IPR041614">
    <property type="entry name" value="DprA_WH"/>
</dbReference>
<dbReference type="Gene3D" id="1.10.10.10">
    <property type="entry name" value="Winged helix-like DNA-binding domain superfamily/Winged helix DNA-binding domain"/>
    <property type="match status" value="1"/>
</dbReference>
<comment type="caution">
    <text evidence="4">The sequence shown here is derived from an EMBL/GenBank/DDBJ whole genome shotgun (WGS) entry which is preliminary data.</text>
</comment>
<dbReference type="OrthoDB" id="9785707at2"/>
<evidence type="ECO:0000313" key="5">
    <source>
        <dbReference type="Proteomes" id="UP000183924"/>
    </source>
</evidence>
<dbReference type="RefSeq" id="WP_071662672.1">
    <property type="nucleotide sequence ID" value="NZ_LUKY01000033.1"/>
</dbReference>
<name>A0A1J8P5D3_9COXI</name>
<dbReference type="SUPFAM" id="SSF102405">
    <property type="entry name" value="MCP/YpsA-like"/>
    <property type="match status" value="1"/>
</dbReference>
<dbReference type="GO" id="GO:0009294">
    <property type="term" value="P:DNA-mediated transformation"/>
    <property type="evidence" value="ECO:0007669"/>
    <property type="project" value="InterPro"/>
</dbReference>
<accession>A0A1J8P5D3</accession>
<reference evidence="4 5" key="1">
    <citation type="submission" date="2016-03" db="EMBL/GenBank/DDBJ databases">
        <title>Comparative genomics of Rickettsiella.</title>
        <authorList>
            <person name="Chandler C."/>
            <person name="Wang Y."/>
        </authorList>
    </citation>
    <scope>NUCLEOTIDE SEQUENCE [LARGE SCALE GENOMIC DNA]</scope>
    <source>
        <strain evidence="4 5">RCFS May 2013</strain>
    </source>
</reference>
<organism evidence="4 5">
    <name type="scientific">Candidatus Rickettsiella isopodorum</name>
    <dbReference type="NCBI Taxonomy" id="1225476"/>
    <lineage>
        <taxon>Bacteria</taxon>
        <taxon>Pseudomonadati</taxon>
        <taxon>Pseudomonadota</taxon>
        <taxon>Gammaproteobacteria</taxon>
        <taxon>Legionellales</taxon>
        <taxon>Coxiellaceae</taxon>
        <taxon>Rickettsiella</taxon>
    </lineage>
</organism>
<protein>
    <submittedName>
        <fullName evidence="4">Uncharacterized protein</fullName>
    </submittedName>
</protein>
<dbReference type="InterPro" id="IPR010994">
    <property type="entry name" value="RuvA_2-like"/>
</dbReference>
<gene>
    <name evidence="4" type="ORF">A1D18_04795</name>
</gene>
<dbReference type="InterPro" id="IPR057666">
    <property type="entry name" value="DrpA_SLOG"/>
</dbReference>
<dbReference type="PANTHER" id="PTHR43022">
    <property type="entry name" value="PROTEIN SMF"/>
    <property type="match status" value="1"/>
</dbReference>
<comment type="similarity">
    <text evidence="1">Belongs to the DprA/Smf family.</text>
</comment>
<proteinExistence type="inferred from homology"/>
<dbReference type="AlphaFoldDB" id="A0A1J8P5D3"/>
<dbReference type="Pfam" id="PF17782">
    <property type="entry name" value="WHD_DprA"/>
    <property type="match status" value="1"/>
</dbReference>
<dbReference type="Gene3D" id="3.40.50.450">
    <property type="match status" value="1"/>
</dbReference>
<dbReference type="Proteomes" id="UP000183924">
    <property type="component" value="Unassembled WGS sequence"/>
</dbReference>
<evidence type="ECO:0000259" key="3">
    <source>
        <dbReference type="Pfam" id="PF17782"/>
    </source>
</evidence>
<evidence type="ECO:0000259" key="2">
    <source>
        <dbReference type="Pfam" id="PF02481"/>
    </source>
</evidence>
<sequence>MDLTLNEIGYWLALYTVPRCGLSTVSMLLKKFYNPKQILLASYEELLHAGVSPILASNLQKPDWKSVEFSLRWVENPQQHILHWGDLHYPVLLREISSPPLVLFIMGELSFFQQQTLAIVGARNPTHTGLEIAYQLANELTDQGFVIISGLARGIDGAAHQGALSKGITMAVLGSGLECIYPVCHKALAMNIVEKGGTLISEFFPYASPKAEYFPRRNRIISGMSLGVIVVEATLRSGSLITARYALEQGREVFAVPGSIRNPLSQGCHALLKEGATLVESGMDIIQEFSFLPEQMNCRTNEGILTKPSKAEDFISKKKDKAILDANPKTDLGLVFNHEIPQIKPILEKKDLSGLDSQDIKLVECLEFETTSIDILITRTGLTIDKLLVRLSTLQLQGYIDVVPGGYVRK</sequence>
<dbReference type="STRING" id="1225476.A1D18_04795"/>
<dbReference type="EMBL" id="LUKY01000033">
    <property type="protein sequence ID" value="OIZ94179.1"/>
    <property type="molecule type" value="Genomic_DNA"/>
</dbReference>
<feature type="domain" description="Smf/DprA SLOG" evidence="2">
    <location>
        <begin position="81"/>
        <end position="289"/>
    </location>
</feature>
<dbReference type="InterPro" id="IPR036388">
    <property type="entry name" value="WH-like_DNA-bd_sf"/>
</dbReference>
<dbReference type="InterPro" id="IPR003488">
    <property type="entry name" value="DprA"/>
</dbReference>
<feature type="domain" description="DprA winged helix" evidence="3">
    <location>
        <begin position="352"/>
        <end position="406"/>
    </location>
</feature>
<keyword evidence="5" id="KW-1185">Reference proteome</keyword>
<dbReference type="SUPFAM" id="SSF47781">
    <property type="entry name" value="RuvA domain 2-like"/>
    <property type="match status" value="1"/>
</dbReference>
<dbReference type="PANTHER" id="PTHR43022:SF1">
    <property type="entry name" value="PROTEIN SMF"/>
    <property type="match status" value="1"/>
</dbReference>
<evidence type="ECO:0000313" key="4">
    <source>
        <dbReference type="EMBL" id="OIZ94179.1"/>
    </source>
</evidence>